<evidence type="ECO:0000313" key="2">
    <source>
        <dbReference type="Proteomes" id="UP001623330"/>
    </source>
</evidence>
<comment type="caution">
    <text evidence="1">The sequence shown here is derived from an EMBL/GenBank/DDBJ whole genome shotgun (WGS) entry which is preliminary data.</text>
</comment>
<dbReference type="Proteomes" id="UP001623330">
    <property type="component" value="Unassembled WGS sequence"/>
</dbReference>
<name>A0ABR4NY41_9SACH</name>
<evidence type="ECO:0000313" key="1">
    <source>
        <dbReference type="EMBL" id="KAL3233808.1"/>
    </source>
</evidence>
<accession>A0ABR4NY41</accession>
<dbReference type="InterPro" id="IPR036322">
    <property type="entry name" value="WD40_repeat_dom_sf"/>
</dbReference>
<reference evidence="1 2" key="1">
    <citation type="submission" date="2024-05" db="EMBL/GenBank/DDBJ databases">
        <title>Long read based assembly of the Candida bracarensis genome reveals expanded adhesin content.</title>
        <authorList>
            <person name="Marcet-Houben M."/>
            <person name="Ksiezopolska E."/>
            <person name="Gabaldon T."/>
        </authorList>
    </citation>
    <scope>NUCLEOTIDE SEQUENCE [LARGE SCALE GENOMIC DNA]</scope>
    <source>
        <strain evidence="1 2">CBM6</strain>
    </source>
</reference>
<gene>
    <name evidence="1" type="ORF">RNJ44_03848</name>
</gene>
<dbReference type="EMBL" id="JBEVYD010000004">
    <property type="protein sequence ID" value="KAL3233808.1"/>
    <property type="molecule type" value="Genomic_DNA"/>
</dbReference>
<organism evidence="1 2">
    <name type="scientific">Nakaseomyces bracarensis</name>
    <dbReference type="NCBI Taxonomy" id="273131"/>
    <lineage>
        <taxon>Eukaryota</taxon>
        <taxon>Fungi</taxon>
        <taxon>Dikarya</taxon>
        <taxon>Ascomycota</taxon>
        <taxon>Saccharomycotina</taxon>
        <taxon>Saccharomycetes</taxon>
        <taxon>Saccharomycetales</taxon>
        <taxon>Saccharomycetaceae</taxon>
        <taxon>Nakaseomyces</taxon>
    </lineage>
</organism>
<dbReference type="SUPFAM" id="SSF50978">
    <property type="entry name" value="WD40 repeat-like"/>
    <property type="match status" value="1"/>
</dbReference>
<protein>
    <submittedName>
        <fullName evidence="1">ASTRA-associated protein 1</fullName>
    </submittedName>
</protein>
<sequence length="477" mass="53881">MNQKKDATHYLRHHEFGITALCTGTLDAIFNIYSPILISADEKGSLTIWDLVIRRPLFSKRLCEAQIVAIQFDEGKYISFLAKDHKFRMFELYPNKSIDIKINSHRSNDLMFLKQVFEVPVNTMNFANFGLISLGDDRFQLVTSHTQDAHFLDIYEFQIPELHSLKRIFKRVDLMPLIKLKYGTDLLPKIEGLGIIMRILCVDDIIFCGFESGFIVGLRRYTNESTYKKGTKIKQIDVGVSTSNLGKLLSSGSDKYFENEEKLNEILEIVLVDTAHCAEPVLSMVYNSSTKSILSSSTTNSIIIENCTKDFLSARNCDQFFSESEYYVDTTNHMLIRRSLKLNKNIKKETPCKNIGFLATIEGNVIFGSWSGKTYEISGDNNEAIPTAVKDKSSIFVTESAVGNTQNTQNGSGEKVKKSIKIGALTALCISDLSTFQKSLADQKVLSPGQKRRTMDFITNSWLFIGYEDGSVAMYKK</sequence>
<keyword evidence="2" id="KW-1185">Reference proteome</keyword>
<proteinExistence type="predicted"/>